<accession>A0AAU7VQY8</accession>
<dbReference type="Gene3D" id="3.30.9.10">
    <property type="entry name" value="D-Amino Acid Oxidase, subunit A, domain 2"/>
    <property type="match status" value="1"/>
</dbReference>
<keyword evidence="1 3" id="KW-0560">Oxidoreductase</keyword>
<name>A0AAU7VQY8_9MICO</name>
<evidence type="ECO:0000259" key="2">
    <source>
        <dbReference type="Pfam" id="PF01266"/>
    </source>
</evidence>
<sequence>MTSTARRDRAARRRVVVVGAGVVGASAAARIAERGSDVVLLSAEPAGSTAASRASFAWVNDHGKEPEAYRRLNADGRRRHVERSAAHSIPWFVRTGAEIDGVTYPDDGYVDVAAFLAAQLDDLRRAGGTVRDSTPVASLEQVRVLVGPVDAIVVAAGTGTAAMVAPVAPTVPRLSSSTGDDGFLARIEVGEHPIDRIRSLEGLQVRPDGDGRIAAQSLRIEADLRRAGITASVRTVWPALRDEIEGALGWHLPTGACVRVDHAVRPHAADGSPLLGIVAEDVYVALTHSGVTLAALLGELIARDLDGDADPRLAPFRP</sequence>
<dbReference type="AlphaFoldDB" id="A0AAU7VQY8"/>
<evidence type="ECO:0000313" key="3">
    <source>
        <dbReference type="EMBL" id="XBX76478.1"/>
    </source>
</evidence>
<dbReference type="GO" id="GO:0016491">
    <property type="term" value="F:oxidoreductase activity"/>
    <property type="evidence" value="ECO:0007669"/>
    <property type="project" value="UniProtKB-KW"/>
</dbReference>
<gene>
    <name evidence="3" type="ORF">ABS642_11170</name>
</gene>
<protein>
    <submittedName>
        <fullName evidence="3">FAD-dependent oxidoreductase</fullName>
        <ecNumber evidence="3">1.-.-.-</ecNumber>
    </submittedName>
</protein>
<dbReference type="EMBL" id="CP158357">
    <property type="protein sequence ID" value="XBX76478.1"/>
    <property type="molecule type" value="Genomic_DNA"/>
</dbReference>
<dbReference type="InterPro" id="IPR006076">
    <property type="entry name" value="FAD-dep_OxRdtase"/>
</dbReference>
<reference evidence="3" key="1">
    <citation type="submission" date="2024-06" db="EMBL/GenBank/DDBJ databases">
        <title>Draft genome sequence of Microbacterium sp. strain A8/3-1, isolated from Oxytropis tragacanthoides Fisch. ex DC. Root nodules in the Altai region of Russia.</title>
        <authorList>
            <person name="Sazanova A."/>
            <person name="Guro P."/>
            <person name="Kuznetsova I."/>
            <person name="Belimov A."/>
            <person name="Safronova V."/>
        </authorList>
    </citation>
    <scope>NUCLEOTIDE SEQUENCE</scope>
    <source>
        <strain evidence="3">A8/3-1</strain>
    </source>
</reference>
<dbReference type="EC" id="1.-.-.-" evidence="3"/>
<evidence type="ECO:0000256" key="1">
    <source>
        <dbReference type="ARBA" id="ARBA00023002"/>
    </source>
</evidence>
<dbReference type="GO" id="GO:0005737">
    <property type="term" value="C:cytoplasm"/>
    <property type="evidence" value="ECO:0007669"/>
    <property type="project" value="TreeGrafter"/>
</dbReference>
<feature type="domain" description="FAD dependent oxidoreductase" evidence="2">
    <location>
        <begin position="101"/>
        <end position="302"/>
    </location>
</feature>
<dbReference type="RefSeq" id="WP_350350124.1">
    <property type="nucleotide sequence ID" value="NZ_CP158357.1"/>
</dbReference>
<organism evidence="3">
    <name type="scientific">Microbacterium sp. A8/3-1</name>
    <dbReference type="NCBI Taxonomy" id="3160749"/>
    <lineage>
        <taxon>Bacteria</taxon>
        <taxon>Bacillati</taxon>
        <taxon>Actinomycetota</taxon>
        <taxon>Actinomycetes</taxon>
        <taxon>Micrococcales</taxon>
        <taxon>Microbacteriaceae</taxon>
        <taxon>Microbacterium</taxon>
    </lineage>
</organism>
<feature type="domain" description="FAD dependent oxidoreductase" evidence="2">
    <location>
        <begin position="14"/>
        <end position="92"/>
    </location>
</feature>
<dbReference type="InterPro" id="IPR036188">
    <property type="entry name" value="FAD/NAD-bd_sf"/>
</dbReference>
<dbReference type="PANTHER" id="PTHR13847">
    <property type="entry name" value="SARCOSINE DEHYDROGENASE-RELATED"/>
    <property type="match status" value="1"/>
</dbReference>
<dbReference type="Pfam" id="PF01266">
    <property type="entry name" value="DAO"/>
    <property type="match status" value="2"/>
</dbReference>
<dbReference type="PANTHER" id="PTHR13847:SF289">
    <property type="entry name" value="GLYCINE OXIDASE"/>
    <property type="match status" value="1"/>
</dbReference>
<proteinExistence type="predicted"/>
<dbReference type="SUPFAM" id="SSF51905">
    <property type="entry name" value="FAD/NAD(P)-binding domain"/>
    <property type="match status" value="1"/>
</dbReference>
<dbReference type="Gene3D" id="3.50.50.60">
    <property type="entry name" value="FAD/NAD(P)-binding domain"/>
    <property type="match status" value="2"/>
</dbReference>